<keyword evidence="4" id="KW-0808">Transferase</keyword>
<dbReference type="SUPFAM" id="SSF47384">
    <property type="entry name" value="Homodimeric domain of signal transducing histidine kinase"/>
    <property type="match status" value="1"/>
</dbReference>
<dbReference type="InterPro" id="IPR013656">
    <property type="entry name" value="PAS_4"/>
</dbReference>
<feature type="transmembrane region" description="Helical" evidence="6">
    <location>
        <begin position="136"/>
        <end position="154"/>
    </location>
</feature>
<name>A0ABV9YY26_9HYPH</name>
<keyword evidence="3" id="KW-0597">Phosphoprotein</keyword>
<feature type="transmembrane region" description="Helical" evidence="6">
    <location>
        <begin position="12"/>
        <end position="32"/>
    </location>
</feature>
<dbReference type="InterPro" id="IPR003594">
    <property type="entry name" value="HATPase_dom"/>
</dbReference>
<dbReference type="Pfam" id="PF00512">
    <property type="entry name" value="HisKA"/>
    <property type="match status" value="1"/>
</dbReference>
<keyword evidence="6" id="KW-0472">Membrane</keyword>
<feature type="domain" description="PAC" evidence="8">
    <location>
        <begin position="243"/>
        <end position="300"/>
    </location>
</feature>
<dbReference type="InterPro" id="IPR000014">
    <property type="entry name" value="PAS"/>
</dbReference>
<dbReference type="Pfam" id="PF08448">
    <property type="entry name" value="PAS_4"/>
    <property type="match status" value="1"/>
</dbReference>
<dbReference type="PROSITE" id="PS50113">
    <property type="entry name" value="PAC"/>
    <property type="match status" value="1"/>
</dbReference>
<keyword evidence="10" id="KW-1185">Reference proteome</keyword>
<dbReference type="EMBL" id="JBHSJF010000006">
    <property type="protein sequence ID" value="MFC5067763.1"/>
    <property type="molecule type" value="Genomic_DNA"/>
</dbReference>
<dbReference type="InterPro" id="IPR000700">
    <property type="entry name" value="PAS-assoc_C"/>
</dbReference>
<dbReference type="Gene3D" id="1.10.287.130">
    <property type="match status" value="1"/>
</dbReference>
<dbReference type="CDD" id="cd00082">
    <property type="entry name" value="HisKA"/>
    <property type="match status" value="1"/>
</dbReference>
<keyword evidence="6" id="KW-1133">Transmembrane helix</keyword>
<dbReference type="InterPro" id="IPR035965">
    <property type="entry name" value="PAS-like_dom_sf"/>
</dbReference>
<feature type="domain" description="Histidine kinase" evidence="7">
    <location>
        <begin position="318"/>
        <end position="538"/>
    </location>
</feature>
<dbReference type="Gene3D" id="3.30.450.20">
    <property type="entry name" value="PAS domain"/>
    <property type="match status" value="1"/>
</dbReference>
<gene>
    <name evidence="9" type="ORF">ACFPFW_07005</name>
</gene>
<evidence type="ECO:0000313" key="10">
    <source>
        <dbReference type="Proteomes" id="UP001595796"/>
    </source>
</evidence>
<dbReference type="Gene3D" id="3.30.565.10">
    <property type="entry name" value="Histidine kinase-like ATPase, C-terminal domain"/>
    <property type="match status" value="1"/>
</dbReference>
<sequence length="563" mass="60311">MARQHRLVLGSRLAIGALVLGSLPLLLLSWGAPHTFEILLLSFITLPIFSALDLSRGGNLDRALIISFVGATGAILSSSFAAGHSLALLVWLPVIAVETVLLGSPRIRRPLLVAVLLLSAVALATGAQATSFAPSVAALVSALAALVYGAVLAGEKRERARMKIIAGRSMEARYSAFAEHITDVVACFTRNGSVLFLSPTAECLLRTDARQLSGRGMFERVHVADRPAFLTAISSANPTGSSDVLELRIKRPNGRNAAEFAWVEMRCRLIAATDDDSREHVLAIIRDVTERKNQESDLRIAREETEKASAARNRFLASMSHELRTPLNAIIGFSEMLSADGPAVLTRDRQKEYAGLIHDSGLHLLSVVNGILDMSRIESGNFSIVTEPFSVSPVVDSCMQLFALKAEQAGIDVSVEIARGLPELNADKRACKQILINLLSNAIKFTPQGGRVSVCVQVDRGAMRFDVTDTGVGVAANDIPMLGHAFFQARSSYDRPYEGTGLGLSVVKGLAELHGGSLEVQSRLGEGTQVTVRFPMAGTKAKPAQDVVGFADRADEMRKAVNG</sequence>
<evidence type="ECO:0000256" key="1">
    <source>
        <dbReference type="ARBA" id="ARBA00000085"/>
    </source>
</evidence>
<evidence type="ECO:0000256" key="3">
    <source>
        <dbReference type="ARBA" id="ARBA00022553"/>
    </source>
</evidence>
<evidence type="ECO:0000259" key="8">
    <source>
        <dbReference type="PROSITE" id="PS50113"/>
    </source>
</evidence>
<feature type="transmembrane region" description="Helical" evidence="6">
    <location>
        <begin position="111"/>
        <end position="130"/>
    </location>
</feature>
<accession>A0ABV9YY26</accession>
<dbReference type="Pfam" id="PF02518">
    <property type="entry name" value="HATPase_c"/>
    <property type="match status" value="1"/>
</dbReference>
<dbReference type="InterPro" id="IPR036890">
    <property type="entry name" value="HATPase_C_sf"/>
</dbReference>
<evidence type="ECO:0000313" key="9">
    <source>
        <dbReference type="EMBL" id="MFC5067763.1"/>
    </source>
</evidence>
<dbReference type="PRINTS" id="PR00344">
    <property type="entry name" value="BCTRLSENSOR"/>
</dbReference>
<dbReference type="CDD" id="cd00130">
    <property type="entry name" value="PAS"/>
    <property type="match status" value="1"/>
</dbReference>
<keyword evidence="6" id="KW-0812">Transmembrane</keyword>
<feature type="transmembrane region" description="Helical" evidence="6">
    <location>
        <begin position="86"/>
        <end position="104"/>
    </location>
</feature>
<feature type="transmembrane region" description="Helical" evidence="6">
    <location>
        <begin position="38"/>
        <end position="55"/>
    </location>
</feature>
<dbReference type="InterPro" id="IPR003661">
    <property type="entry name" value="HisK_dim/P_dom"/>
</dbReference>
<evidence type="ECO:0000256" key="2">
    <source>
        <dbReference type="ARBA" id="ARBA00012438"/>
    </source>
</evidence>
<evidence type="ECO:0000259" key="7">
    <source>
        <dbReference type="PROSITE" id="PS50109"/>
    </source>
</evidence>
<dbReference type="SUPFAM" id="SSF55785">
    <property type="entry name" value="PYP-like sensor domain (PAS domain)"/>
    <property type="match status" value="1"/>
</dbReference>
<evidence type="ECO:0000256" key="6">
    <source>
        <dbReference type="SAM" id="Phobius"/>
    </source>
</evidence>
<dbReference type="SMART" id="SM00388">
    <property type="entry name" value="HisKA"/>
    <property type="match status" value="1"/>
</dbReference>
<dbReference type="EC" id="2.7.13.3" evidence="2"/>
<dbReference type="SUPFAM" id="SSF55874">
    <property type="entry name" value="ATPase domain of HSP90 chaperone/DNA topoisomerase II/histidine kinase"/>
    <property type="match status" value="1"/>
</dbReference>
<proteinExistence type="predicted"/>
<dbReference type="RefSeq" id="WP_162799642.1">
    <property type="nucleotide sequence ID" value="NZ_JBHSJF010000006.1"/>
</dbReference>
<protein>
    <recommendedName>
        <fullName evidence="2">histidine kinase</fullName>
        <ecNumber evidence="2">2.7.13.3</ecNumber>
    </recommendedName>
</protein>
<dbReference type="InterPro" id="IPR005467">
    <property type="entry name" value="His_kinase_dom"/>
</dbReference>
<dbReference type="CDD" id="cd16922">
    <property type="entry name" value="HATPase_EvgS-ArcB-TorS-like"/>
    <property type="match status" value="1"/>
</dbReference>
<dbReference type="InterPro" id="IPR004358">
    <property type="entry name" value="Sig_transdc_His_kin-like_C"/>
</dbReference>
<dbReference type="PANTHER" id="PTHR43047:SF72">
    <property type="entry name" value="OSMOSENSING HISTIDINE PROTEIN KINASE SLN1"/>
    <property type="match status" value="1"/>
</dbReference>
<dbReference type="Proteomes" id="UP001595796">
    <property type="component" value="Unassembled WGS sequence"/>
</dbReference>
<evidence type="ECO:0000256" key="5">
    <source>
        <dbReference type="ARBA" id="ARBA00022777"/>
    </source>
</evidence>
<dbReference type="PANTHER" id="PTHR43047">
    <property type="entry name" value="TWO-COMPONENT HISTIDINE PROTEIN KINASE"/>
    <property type="match status" value="1"/>
</dbReference>
<dbReference type="NCBIfam" id="TIGR00229">
    <property type="entry name" value="sensory_box"/>
    <property type="match status" value="1"/>
</dbReference>
<feature type="transmembrane region" description="Helical" evidence="6">
    <location>
        <begin position="62"/>
        <end position="80"/>
    </location>
</feature>
<organism evidence="9 10">
    <name type="scientific">Flaviflagellibacter deserti</name>
    <dbReference type="NCBI Taxonomy" id="2267266"/>
    <lineage>
        <taxon>Bacteria</taxon>
        <taxon>Pseudomonadati</taxon>
        <taxon>Pseudomonadota</taxon>
        <taxon>Alphaproteobacteria</taxon>
        <taxon>Hyphomicrobiales</taxon>
        <taxon>Flaviflagellibacter</taxon>
    </lineage>
</organism>
<evidence type="ECO:0000256" key="4">
    <source>
        <dbReference type="ARBA" id="ARBA00022679"/>
    </source>
</evidence>
<dbReference type="GO" id="GO:0016301">
    <property type="term" value="F:kinase activity"/>
    <property type="evidence" value="ECO:0007669"/>
    <property type="project" value="UniProtKB-KW"/>
</dbReference>
<dbReference type="InterPro" id="IPR036097">
    <property type="entry name" value="HisK_dim/P_sf"/>
</dbReference>
<comment type="catalytic activity">
    <reaction evidence="1">
        <text>ATP + protein L-histidine = ADP + protein N-phospho-L-histidine.</text>
        <dbReference type="EC" id="2.7.13.3"/>
    </reaction>
</comment>
<comment type="caution">
    <text evidence="9">The sequence shown here is derived from an EMBL/GenBank/DDBJ whole genome shotgun (WGS) entry which is preliminary data.</text>
</comment>
<dbReference type="SMART" id="SM00387">
    <property type="entry name" value="HATPase_c"/>
    <property type="match status" value="1"/>
</dbReference>
<reference evidence="10" key="1">
    <citation type="journal article" date="2019" name="Int. J. Syst. Evol. Microbiol.">
        <title>The Global Catalogue of Microorganisms (GCM) 10K type strain sequencing project: providing services to taxonomists for standard genome sequencing and annotation.</title>
        <authorList>
            <consortium name="The Broad Institute Genomics Platform"/>
            <consortium name="The Broad Institute Genome Sequencing Center for Infectious Disease"/>
            <person name="Wu L."/>
            <person name="Ma J."/>
        </authorList>
    </citation>
    <scope>NUCLEOTIDE SEQUENCE [LARGE SCALE GENOMIC DNA]</scope>
    <source>
        <strain evidence="10">CGMCC 1.16444</strain>
    </source>
</reference>
<dbReference type="PROSITE" id="PS50109">
    <property type="entry name" value="HIS_KIN"/>
    <property type="match status" value="1"/>
</dbReference>
<keyword evidence="5 9" id="KW-0418">Kinase</keyword>